<dbReference type="InterPro" id="IPR000182">
    <property type="entry name" value="GNAT_dom"/>
</dbReference>
<keyword evidence="2" id="KW-0012">Acyltransferase</keyword>
<dbReference type="InterPro" id="IPR050832">
    <property type="entry name" value="Bact_Acetyltransf"/>
</dbReference>
<organism evidence="4 5">
    <name type="scientific">Paenibacillus anaericanus</name>
    <dbReference type="NCBI Taxonomy" id="170367"/>
    <lineage>
        <taxon>Bacteria</taxon>
        <taxon>Bacillati</taxon>
        <taxon>Bacillota</taxon>
        <taxon>Bacilli</taxon>
        <taxon>Bacillales</taxon>
        <taxon>Paenibacillaceae</taxon>
        <taxon>Paenibacillus</taxon>
    </lineage>
</organism>
<sequence>MSKRLDTMITSTGSFEICLAEPKDSEIIRQMLINAALWMNSIGVPQWNPDQFTEEEVASYFATRELYLLFSGDEPVGFFTLQDRDPDYWGSLHVEGYSYLHRLTVNSNFRGQGLGNEMIHWAVKRSRELNRLGLRLDCWAKNEKVNLMYQALGFKFLGIGQNKYGRQVNLYELDKKLFESL</sequence>
<protein>
    <submittedName>
        <fullName evidence="4">GNAT family N-acetyltransferase</fullName>
    </submittedName>
</protein>
<dbReference type="PANTHER" id="PTHR43877">
    <property type="entry name" value="AMINOALKYLPHOSPHONATE N-ACETYLTRANSFERASE-RELATED-RELATED"/>
    <property type="match status" value="1"/>
</dbReference>
<dbReference type="CDD" id="cd04301">
    <property type="entry name" value="NAT_SF"/>
    <property type="match status" value="1"/>
</dbReference>
<dbReference type="OrthoDB" id="6382410at2"/>
<accession>A0A433YDW9</accession>
<dbReference type="Pfam" id="PF00583">
    <property type="entry name" value="Acetyltransf_1"/>
    <property type="match status" value="1"/>
</dbReference>
<evidence type="ECO:0000256" key="1">
    <source>
        <dbReference type="ARBA" id="ARBA00022679"/>
    </source>
</evidence>
<comment type="caution">
    <text evidence="4">The sequence shown here is derived from an EMBL/GenBank/DDBJ whole genome shotgun (WGS) entry which is preliminary data.</text>
</comment>
<dbReference type="Proteomes" id="UP000279446">
    <property type="component" value="Unassembled WGS sequence"/>
</dbReference>
<keyword evidence="1 4" id="KW-0808">Transferase</keyword>
<evidence type="ECO:0000256" key="2">
    <source>
        <dbReference type="ARBA" id="ARBA00023315"/>
    </source>
</evidence>
<feature type="domain" description="N-acetyltransferase" evidence="3">
    <location>
        <begin position="15"/>
        <end position="176"/>
    </location>
</feature>
<reference evidence="4 5" key="1">
    <citation type="submission" date="2018-12" db="EMBL/GenBank/DDBJ databases">
        <authorList>
            <person name="Sun L."/>
            <person name="Chen Z."/>
        </authorList>
    </citation>
    <scope>NUCLEOTIDE SEQUENCE [LARGE SCALE GENOMIC DNA]</scope>
    <source>
        <strain evidence="4 5">DSM 15890</strain>
    </source>
</reference>
<dbReference type="RefSeq" id="WP_127190488.1">
    <property type="nucleotide sequence ID" value="NZ_JAUSSS010000002.1"/>
</dbReference>
<name>A0A433YDW9_9BACL</name>
<gene>
    <name evidence="4" type="ORF">EJP82_02710</name>
</gene>
<dbReference type="InterPro" id="IPR016181">
    <property type="entry name" value="Acyl_CoA_acyltransferase"/>
</dbReference>
<dbReference type="EMBL" id="RZNY01000002">
    <property type="protein sequence ID" value="RUT48070.1"/>
    <property type="molecule type" value="Genomic_DNA"/>
</dbReference>
<evidence type="ECO:0000313" key="4">
    <source>
        <dbReference type="EMBL" id="RUT48070.1"/>
    </source>
</evidence>
<dbReference type="PROSITE" id="PS51186">
    <property type="entry name" value="GNAT"/>
    <property type="match status" value="1"/>
</dbReference>
<proteinExistence type="predicted"/>
<dbReference type="GO" id="GO:0016747">
    <property type="term" value="F:acyltransferase activity, transferring groups other than amino-acyl groups"/>
    <property type="evidence" value="ECO:0007669"/>
    <property type="project" value="InterPro"/>
</dbReference>
<dbReference type="SUPFAM" id="SSF55729">
    <property type="entry name" value="Acyl-CoA N-acyltransferases (Nat)"/>
    <property type="match status" value="1"/>
</dbReference>
<evidence type="ECO:0000313" key="5">
    <source>
        <dbReference type="Proteomes" id="UP000279446"/>
    </source>
</evidence>
<dbReference type="Gene3D" id="3.40.630.30">
    <property type="match status" value="1"/>
</dbReference>
<dbReference type="AlphaFoldDB" id="A0A433YDW9"/>
<evidence type="ECO:0000259" key="3">
    <source>
        <dbReference type="PROSITE" id="PS51186"/>
    </source>
</evidence>
<keyword evidence="5" id="KW-1185">Reference proteome</keyword>